<feature type="transmembrane region" description="Helical" evidence="3">
    <location>
        <begin position="923"/>
        <end position="945"/>
    </location>
</feature>
<feature type="transmembrane region" description="Helical" evidence="3">
    <location>
        <begin position="847"/>
        <end position="868"/>
    </location>
</feature>
<protein>
    <recommendedName>
        <fullName evidence="4">Glycosyl transferase family 1 domain-containing protein</fullName>
    </recommendedName>
</protein>
<proteinExistence type="predicted"/>
<feature type="transmembrane region" description="Helical" evidence="3">
    <location>
        <begin position="888"/>
        <end position="911"/>
    </location>
</feature>
<keyword evidence="3" id="KW-0812">Transmembrane</keyword>
<dbReference type="EMBL" id="JAACFV010000043">
    <property type="protein sequence ID" value="KAF7509255.1"/>
    <property type="molecule type" value="Genomic_DNA"/>
</dbReference>
<dbReference type="Gene3D" id="3.40.50.2000">
    <property type="entry name" value="Glycogen Phosphorylase B"/>
    <property type="match status" value="1"/>
</dbReference>
<evidence type="ECO:0000313" key="5">
    <source>
        <dbReference type="EMBL" id="KAF7509255.1"/>
    </source>
</evidence>
<feature type="transmembrane region" description="Helical" evidence="3">
    <location>
        <begin position="1013"/>
        <end position="1029"/>
    </location>
</feature>
<evidence type="ECO:0000259" key="4">
    <source>
        <dbReference type="Pfam" id="PF00534"/>
    </source>
</evidence>
<evidence type="ECO:0000256" key="3">
    <source>
        <dbReference type="SAM" id="Phobius"/>
    </source>
</evidence>
<feature type="transmembrane region" description="Helical" evidence="3">
    <location>
        <begin position="1208"/>
        <end position="1226"/>
    </location>
</feature>
<comment type="caution">
    <text evidence="5">The sequence shown here is derived from an EMBL/GenBank/DDBJ whole genome shotgun (WGS) entry which is preliminary data.</text>
</comment>
<keyword evidence="3" id="KW-1133">Transmembrane helix</keyword>
<dbReference type="GO" id="GO:0016757">
    <property type="term" value="F:glycosyltransferase activity"/>
    <property type="evidence" value="ECO:0007669"/>
    <property type="project" value="UniProtKB-KW"/>
</dbReference>
<dbReference type="Proteomes" id="UP000606974">
    <property type="component" value="Unassembled WGS sequence"/>
</dbReference>
<feature type="region of interest" description="Disordered" evidence="2">
    <location>
        <begin position="2810"/>
        <end position="2829"/>
    </location>
</feature>
<feature type="transmembrane region" description="Helical" evidence="3">
    <location>
        <begin position="1297"/>
        <end position="1314"/>
    </location>
</feature>
<feature type="transmembrane region" description="Helical" evidence="3">
    <location>
        <begin position="989"/>
        <end position="1007"/>
    </location>
</feature>
<evidence type="ECO:0000256" key="2">
    <source>
        <dbReference type="SAM" id="MobiDB-lite"/>
    </source>
</evidence>
<accession>A0A8H7AQD0</accession>
<feature type="transmembrane region" description="Helical" evidence="3">
    <location>
        <begin position="1270"/>
        <end position="1291"/>
    </location>
</feature>
<keyword evidence="1" id="KW-0808">Transferase</keyword>
<keyword evidence="6" id="KW-1185">Reference proteome</keyword>
<organism evidence="5 6">
    <name type="scientific">Endocarpon pusillum</name>
    <dbReference type="NCBI Taxonomy" id="364733"/>
    <lineage>
        <taxon>Eukaryota</taxon>
        <taxon>Fungi</taxon>
        <taxon>Dikarya</taxon>
        <taxon>Ascomycota</taxon>
        <taxon>Pezizomycotina</taxon>
        <taxon>Eurotiomycetes</taxon>
        <taxon>Chaetothyriomycetidae</taxon>
        <taxon>Verrucariales</taxon>
        <taxon>Verrucariaceae</taxon>
        <taxon>Endocarpon</taxon>
    </lineage>
</organism>
<feature type="transmembrane region" description="Helical" evidence="3">
    <location>
        <begin position="20"/>
        <end position="44"/>
    </location>
</feature>
<dbReference type="InterPro" id="IPR001296">
    <property type="entry name" value="Glyco_trans_1"/>
</dbReference>
<feature type="domain" description="Glycosyl transferase family 1" evidence="4">
    <location>
        <begin position="2509"/>
        <end position="2662"/>
    </location>
</feature>
<feature type="transmembrane region" description="Helical" evidence="3">
    <location>
        <begin position="951"/>
        <end position="977"/>
    </location>
</feature>
<name>A0A8H7AQD0_9EURO</name>
<feature type="transmembrane region" description="Helical" evidence="3">
    <location>
        <begin position="1350"/>
        <end position="1371"/>
    </location>
</feature>
<evidence type="ECO:0000313" key="6">
    <source>
        <dbReference type="Proteomes" id="UP000606974"/>
    </source>
</evidence>
<dbReference type="OrthoDB" id="2582433at2759"/>
<dbReference type="Pfam" id="PF00534">
    <property type="entry name" value="Glycos_transf_1"/>
    <property type="match status" value="1"/>
</dbReference>
<reference evidence="5" key="1">
    <citation type="submission" date="2020-02" db="EMBL/GenBank/DDBJ databases">
        <authorList>
            <person name="Palmer J.M."/>
        </authorList>
    </citation>
    <scope>NUCLEOTIDE SEQUENCE</scope>
    <source>
        <strain evidence="5">EPUS1.4</strain>
        <tissue evidence="5">Thallus</tissue>
    </source>
</reference>
<keyword evidence="3" id="KW-0472">Membrane</keyword>
<feature type="transmembrane region" description="Helical" evidence="3">
    <location>
        <begin position="1177"/>
        <end position="1202"/>
    </location>
</feature>
<dbReference type="PANTHER" id="PTHR12526:SF630">
    <property type="entry name" value="GLYCOSYLTRANSFERASE"/>
    <property type="match status" value="1"/>
</dbReference>
<dbReference type="PANTHER" id="PTHR12526">
    <property type="entry name" value="GLYCOSYLTRANSFERASE"/>
    <property type="match status" value="1"/>
</dbReference>
<sequence>MVQYLGLEAVGWQSMTGNWWQLLLVVVLLGTIVLGSLFGLLALYRKGQKYWRERKHLSAVPTAVTRYLDGLNSSTPPLIPLRVDARKPKSFGVFLGSLDITPNLDQTRLLSQWDIIVLDPLQAGILDAVSSQCKATHVLGRLDVGMVLQSNGSSDGSGMIRSLDIITKTLLTSFKRPGDTQSHFTGVLLAEWQTHMQLVIFNELIKFMHGSGLDVYLEVSSPDAHAESQYRDTNMELIKGIVCRNGSILPDGDRRNFFQSADMRPAVRNLVARSSRDPIIMMWETIDDDVELTPAVVQRSYTWCKFYNAISWIGPKAALTDVEVAATKTVTEEPSAALMWLKRDEVMKAHETWRSNDQISQVPYGDHAIYDSLESFIPNLRGKLSLGPPRNEERVESPTTAMTDGFDWALPIHPGQPNPFSSSPRGYDYTGLGCFPIGLDCSADDFDDQVQTQRRLRDLNLLKAVEQKELHRIGEQLFALDESHSSWARTVHESQAVRELLYALTANNDDNHSLLRVYIGLDSGFRTGSDAQFWGLYDVDPTSGCTDLFISGKARDLPGTILHTFMSSRNCTRAQCFMAETALSKQTGSLTETWELPPRLLQDLEVLTPTESILFMQHLERSTGKECLTLSAKVRSRCEYQLMEVPSLAQLRALNTTAYLRGEISADDLVKSRLAWYHERGCQHPDPLAAVSLFTEVDARMPGVLLSGQIELLAELAHVIDTVLQKKRIDASADLFALSVFCSIRKLALEEVYLEILDRNPLPNSQSDQAACFAEMFALGARCESYFDMTPNSLGKILSDKYTAYYKVHQPPPPEDGFTELPTAYASTQIDLDPNYGPPQIPSYYQATFLGIFAVPALIDILLLTTIGRGLYLTAYMSQLEKSTATTALMVSLLVCGAIGSWIGSGGSYYLHSMAFSAMNMYVLSRLIGGIALTLAGGLLALIIIGFVQGFYAGIVFFLYFFLLSTYLTVLAALSIYQFPGFMFQSGRIGIMRCIPILFISPIITLWVPGRDVLIYLLVIAALLISLLLETRRAVSQWGTWYHKVPCITDNDIVDWYSKTRASSKASSALLEGVTERQLARKALSAAVFKERNRRPWTKATTDEFILRLAEGYSSTTFLLDWYCKYTRTQMPRAYSSTWNLTTKAATETLRDIQKGVKLHNAFVHWRHAGDEVWCGVFYFLVALLDKWVAMLSGGSIVGLSAATDKTYRMAVGFGLAYYLIGAVVLDSVSQPLWQLANKTIPQPIRSMKFLHEASIKDAEAKRKLYWTSLAKFFFVHIWGLSVTAALMWTFDNSQDATVMYLAYIFAYTGLLWYQFNRIFTGTLALKDLIAALCIGLPTGLLLHRLLPRFSYSSVIALAVAAWTAALLSIWTSNVGVPKFKDEPSLIPAPKHHFHDAIGPHSQLSQTALSETFDSVCALPDEFRYKLDPSSHPGVEIMDILTSRSDARHSKLVRDAFRLRKQMLRRTAEQWRKGETVVELVSVRHLTQQDQMIRAISRTVGNQLHIFVCIGLDLVGQEWIMDIRGNCNVIAEAIIHATAGSVLGLSHEHSTFAELLVVTDKSEDGLSSIPEGRKRQLKNAAVERASIIRNGDKEMLRHLLLGLDCDKDWDSLPSTIRAFLLKRCLGDASPVSDDQISWIHARFCQGNSLAVDEYVARCNLGASLTALVNSYAEVLEAEHTDGFQQYTPYPSHEECMEPAFKHSINDLHGSRLGFLKLPIYRLYQGLRICIKFLVVCLVADPEFQRELDYVMSTKPWIIRWPVTFFLDGFWMYCKMLQQTILPFFLLHGRQKVSKLYNDMKGTKTVIEKGRIVIENLDGVSTAFLTAQSDGQSELRQYSGNHDQEPKELKGIMAINTYTDKLVLCRRSEYAGNGSLVNTFIYENPNVQDGQNSGSKLALQRHCIKGDLEGQMVQFDKTGHMTSGSFIKKEELVDFTFSYRKNAKFEDELLRAEYFFLGVSIKVSWSAPPANHSEMLDKWVPNSKVLEATFVQGSLIYHSTWDYDHRFHPTISTTLNGEMIDTPPMIRDDWYDVLKKPTNCSILHDNPLSSFGSVSTSFISRLLRRNIRWYPISTSRARTHLWKSWKSGKEYDAVTARWLDEIALRSDPIMKPYWIARDTGRLHTAENYLSSQADTVMARIDLDPEISMWTNIAFKISDLSSFGQGGDSRINTRSQATQLTDSDTELHVLASDTGTWPNESGGVSACRRDMVNNLQSVRWHVIAESANDFGVPRFQIEKNVHSLKVLPLWGLDFLTPTHGIFQDCLDSAVQRKAYDTVTEDIIQNFIPILTSLVRTSRAIHIGPAQVEEATKALVDLNTYFESGRHWGTVWMSDIVKKAWRQLWLCEDMENATPLSEWLEAERPTLMHLDNALDMWHRYLLVFSIPVPEKIPDVFQASHHFTSASYGVVCKLKRNCSLHVWDHCISWREVTVFLSSAMSFDSPFVRTALISLSRMASVVVLRHADAVLPCADFFNPGWEVEIGTGQGVLEHRRAFARKIDPVVNGIPDVHKFKPIEKIKSTKPTATMLSHVRYVKDIKNAILAADIIVNQWGFNDYRLEIYGDMEKAASYSVECQELVASRSLGNNVALRGLGNPSKVLEETWIFLNSSISEGLPLALGEAALTGAPVVCTDVGASLRVFQDPSNGKRYGSVVAPNDVVSLARGQVRMLALLDEFSEFAGDEEGYHAKLPQNPTKEEVQQIQKRMYEKTQQRRALGMLSRSLVIKSFSPERYLREHEQMLWIGKYQSKSYRHRVNTHHLNDTSTLPASSGVSTFHDSTGKSFRDSSAVSSLRNFAGVNTHYSAALSENSTLLPSSGVSSLREGTGKPFRDSSAVSTLRNFVGP</sequence>
<evidence type="ECO:0000256" key="1">
    <source>
        <dbReference type="ARBA" id="ARBA00022676"/>
    </source>
</evidence>
<gene>
    <name evidence="5" type="ORF">GJ744_008149</name>
</gene>
<dbReference type="SUPFAM" id="SSF53756">
    <property type="entry name" value="UDP-Glycosyltransferase/glycogen phosphorylase"/>
    <property type="match status" value="1"/>
</dbReference>
<keyword evidence="1" id="KW-0328">Glycosyltransferase</keyword>